<keyword evidence="3" id="KW-1185">Reference proteome</keyword>
<dbReference type="Proteomes" id="UP001221757">
    <property type="component" value="Unassembled WGS sequence"/>
</dbReference>
<dbReference type="EMBL" id="JARKIE010000490">
    <property type="protein sequence ID" value="KAJ7633513.1"/>
    <property type="molecule type" value="Genomic_DNA"/>
</dbReference>
<sequence length="315" mass="35699">MISVRVVKHGPYKIYPANTTRLCNDHVVPLARAFNGLDHDPWEPLTDFQLQSILDMVYIPNGHDLKKHGPIPDVKKEPVWHGLVFVGYRLSDWRGNIGRQALEGIEAMIAEARAEPESEPEPEEPEHEGDNTKDEIEAENESPVEEGTYSFIVYPSISDSFPEEDEFVDEYFDVKTLKLVAAYVEWAWRAEGHAAPFHWRRWGQGKKKEGLFEGALIAYAYVSHLVALKAILSCFVPAPNSKPPIAALILCIQATVDRKDVKDRKATKYVRTLLDFTPEQWAAIEDRASVDAEETCRVEPELIHGCERDGRAPLR</sequence>
<feature type="compositionally biased region" description="Acidic residues" evidence="1">
    <location>
        <begin position="117"/>
        <end position="127"/>
    </location>
</feature>
<evidence type="ECO:0000256" key="1">
    <source>
        <dbReference type="SAM" id="MobiDB-lite"/>
    </source>
</evidence>
<organism evidence="2 3">
    <name type="scientific">Mycena rosella</name>
    <name type="common">Pink bonnet</name>
    <name type="synonym">Agaricus rosellus</name>
    <dbReference type="NCBI Taxonomy" id="1033263"/>
    <lineage>
        <taxon>Eukaryota</taxon>
        <taxon>Fungi</taxon>
        <taxon>Dikarya</taxon>
        <taxon>Basidiomycota</taxon>
        <taxon>Agaricomycotina</taxon>
        <taxon>Agaricomycetes</taxon>
        <taxon>Agaricomycetidae</taxon>
        <taxon>Agaricales</taxon>
        <taxon>Marasmiineae</taxon>
        <taxon>Mycenaceae</taxon>
        <taxon>Mycena</taxon>
    </lineage>
</organism>
<evidence type="ECO:0000313" key="3">
    <source>
        <dbReference type="Proteomes" id="UP001221757"/>
    </source>
</evidence>
<comment type="caution">
    <text evidence="2">The sequence shown here is derived from an EMBL/GenBank/DDBJ whole genome shotgun (WGS) entry which is preliminary data.</text>
</comment>
<accession>A0AAD7BXY3</accession>
<proteinExistence type="predicted"/>
<evidence type="ECO:0000313" key="2">
    <source>
        <dbReference type="EMBL" id="KAJ7633513.1"/>
    </source>
</evidence>
<feature type="region of interest" description="Disordered" evidence="1">
    <location>
        <begin position="112"/>
        <end position="143"/>
    </location>
</feature>
<name>A0AAD7BXY3_MYCRO</name>
<dbReference type="AlphaFoldDB" id="A0AAD7BXY3"/>
<gene>
    <name evidence="2" type="ORF">B0H17DRAFT_1217522</name>
</gene>
<protein>
    <submittedName>
        <fullName evidence="2">Uncharacterized protein</fullName>
    </submittedName>
</protein>
<reference evidence="2" key="1">
    <citation type="submission" date="2023-03" db="EMBL/GenBank/DDBJ databases">
        <title>Massive genome expansion in bonnet fungi (Mycena s.s.) driven by repeated elements and novel gene families across ecological guilds.</title>
        <authorList>
            <consortium name="Lawrence Berkeley National Laboratory"/>
            <person name="Harder C.B."/>
            <person name="Miyauchi S."/>
            <person name="Viragh M."/>
            <person name="Kuo A."/>
            <person name="Thoen E."/>
            <person name="Andreopoulos B."/>
            <person name="Lu D."/>
            <person name="Skrede I."/>
            <person name="Drula E."/>
            <person name="Henrissat B."/>
            <person name="Morin E."/>
            <person name="Kohler A."/>
            <person name="Barry K."/>
            <person name="LaButti K."/>
            <person name="Morin E."/>
            <person name="Salamov A."/>
            <person name="Lipzen A."/>
            <person name="Mereny Z."/>
            <person name="Hegedus B."/>
            <person name="Baldrian P."/>
            <person name="Stursova M."/>
            <person name="Weitz H."/>
            <person name="Taylor A."/>
            <person name="Grigoriev I.V."/>
            <person name="Nagy L.G."/>
            <person name="Martin F."/>
            <person name="Kauserud H."/>
        </authorList>
    </citation>
    <scope>NUCLEOTIDE SEQUENCE</scope>
    <source>
        <strain evidence="2">CBHHK067</strain>
    </source>
</reference>